<feature type="signal peptide" evidence="5">
    <location>
        <begin position="1"/>
        <end position="20"/>
    </location>
</feature>
<evidence type="ECO:0000256" key="1">
    <source>
        <dbReference type="ARBA" id="ARBA00008779"/>
    </source>
</evidence>
<evidence type="ECO:0000313" key="7">
    <source>
        <dbReference type="EMBL" id="MDX6191251.1"/>
    </source>
</evidence>
<dbReference type="CDD" id="cd16025">
    <property type="entry name" value="PAS_like"/>
    <property type="match status" value="1"/>
</dbReference>
<evidence type="ECO:0000313" key="8">
    <source>
        <dbReference type="Proteomes" id="UP001273350"/>
    </source>
</evidence>
<evidence type="ECO:0000256" key="4">
    <source>
        <dbReference type="ARBA" id="ARBA00022837"/>
    </source>
</evidence>
<dbReference type="Gene3D" id="3.40.720.10">
    <property type="entry name" value="Alkaline Phosphatase, subunit A"/>
    <property type="match status" value="1"/>
</dbReference>
<dbReference type="Gene3D" id="3.30.1120.10">
    <property type="match status" value="1"/>
</dbReference>
<accession>A0ABU4RL62</accession>
<keyword evidence="4" id="KW-0106">Calcium</keyword>
<dbReference type="PANTHER" id="PTHR42693">
    <property type="entry name" value="ARYLSULFATASE FAMILY MEMBER"/>
    <property type="match status" value="1"/>
</dbReference>
<dbReference type="PANTHER" id="PTHR42693:SF43">
    <property type="entry name" value="BLL2667 PROTEIN"/>
    <property type="match status" value="1"/>
</dbReference>
<keyword evidence="3" id="KW-0378">Hydrolase</keyword>
<evidence type="ECO:0000256" key="2">
    <source>
        <dbReference type="ARBA" id="ARBA00022723"/>
    </source>
</evidence>
<evidence type="ECO:0000256" key="3">
    <source>
        <dbReference type="ARBA" id="ARBA00022801"/>
    </source>
</evidence>
<evidence type="ECO:0000259" key="6">
    <source>
        <dbReference type="Pfam" id="PF00884"/>
    </source>
</evidence>
<dbReference type="EMBL" id="JAWXVI010000009">
    <property type="protein sequence ID" value="MDX6191251.1"/>
    <property type="molecule type" value="Genomic_DNA"/>
</dbReference>
<dbReference type="RefSeq" id="WP_230002870.1">
    <property type="nucleotide sequence ID" value="NZ_CP087134.1"/>
</dbReference>
<keyword evidence="8" id="KW-1185">Reference proteome</keyword>
<comment type="similarity">
    <text evidence="1">Belongs to the sulfatase family.</text>
</comment>
<keyword evidence="5" id="KW-0732">Signal</keyword>
<protein>
    <submittedName>
        <fullName evidence="7">Arylsulfatase</fullName>
    </submittedName>
</protein>
<reference evidence="7 8" key="1">
    <citation type="submission" date="2023-11" db="EMBL/GenBank/DDBJ databases">
        <title>Unpublished Manusciprt.</title>
        <authorList>
            <person name="Saticioglu I.B."/>
            <person name="Ay H."/>
            <person name="Ajmi N."/>
            <person name="Altun S."/>
            <person name="Duman M."/>
        </authorList>
    </citation>
    <scope>NUCLEOTIDE SEQUENCE [LARGE SCALE GENOMIC DNA]</scope>
    <source>
        <strain evidence="7 8">Fl-318</strain>
    </source>
</reference>
<dbReference type="PROSITE" id="PS00523">
    <property type="entry name" value="SULFATASE_1"/>
    <property type="match status" value="1"/>
</dbReference>
<comment type="caution">
    <text evidence="7">The sequence shown here is derived from an EMBL/GenBank/DDBJ whole genome shotgun (WGS) entry which is preliminary data.</text>
</comment>
<sequence>MKIKLLFSIAFVFVGLNVHCQENQTPKVRPSDGSVLPFPEPPTASIAGESLAESKHVRRKYPSHLPKDAPNIVIVLMDDVGFGLPSTFGGEVNTSTLSKVYNNGIAYNEFHTTSICSPTRASLLTGRNHTRVGNGTIAERAVDWDGYTGIIPKEAATIAEVLKNYGYRTSAFGKWHNTPANQTSKMGPFDYWPVNYGFQHFYGFLGGETSQYEPRLINDFTPIEPPHKENYHLSVDLADNAIEWLEDRKAFAQDEPFFLYFAPGAGHGPHHIFKEWADKYKGKFDDGWDAYRERVFKRQKTMGWIPKDAQLTERNEKMASWASIPESERPFQARLMEIFAGFVEHCDSQVGRIYDKIDEMGLKENTIFIYIWGDNGSSAEGQNGSISELLAQNNIPNTIAQQISTLKELGGLDVLGTAHTDNMYNAGWAWAGNTPFKNTKLVASHFGGTRNPLIISWPKGIKPDKTPRSQFHHVNDLVPTLYDVLGITPPKVVNGFDQIPLDGISMKYTFNDPKAKAAPKTQFFDNNGSRGIYKDGWYACTFGPLYPWIPAQKGLAEWDSKKDVWELYDLTKDYTQHNDLAAKNPKKVQEMEKVFLDQAGSNKDFPIGAGIWLRLHPEDVITSPNTSWTFSQTSTRMPEFSAPGLGKKSNKVLVDIDIQENANGVLYALAGAGGGLTCFMENGKVVYEYNMMLIQRTTLESKEKLKAGKHTIEITTVLAKPLAPATVTMKIDGTETASGTVPMTVPAAFSANETFDVGTDLGSPVSLRYFDKAPFAFNGKINSVKVDLIK</sequence>
<proteinExistence type="inferred from homology"/>
<dbReference type="InterPro" id="IPR050738">
    <property type="entry name" value="Sulfatase"/>
</dbReference>
<dbReference type="InterPro" id="IPR024607">
    <property type="entry name" value="Sulfatase_CS"/>
</dbReference>
<organism evidence="7 8">
    <name type="scientific">Flavobacterium cupriresistens</name>
    <dbReference type="NCBI Taxonomy" id="2893885"/>
    <lineage>
        <taxon>Bacteria</taxon>
        <taxon>Pseudomonadati</taxon>
        <taxon>Bacteroidota</taxon>
        <taxon>Flavobacteriia</taxon>
        <taxon>Flavobacteriales</taxon>
        <taxon>Flavobacteriaceae</taxon>
        <taxon>Flavobacterium</taxon>
    </lineage>
</organism>
<dbReference type="SUPFAM" id="SSF53649">
    <property type="entry name" value="Alkaline phosphatase-like"/>
    <property type="match status" value="1"/>
</dbReference>
<feature type="chain" id="PRO_5046551178" evidence="5">
    <location>
        <begin position="21"/>
        <end position="790"/>
    </location>
</feature>
<feature type="domain" description="Sulfatase N-terminal" evidence="6">
    <location>
        <begin position="70"/>
        <end position="487"/>
    </location>
</feature>
<dbReference type="Pfam" id="PF00884">
    <property type="entry name" value="Sulfatase"/>
    <property type="match status" value="1"/>
</dbReference>
<evidence type="ECO:0000256" key="5">
    <source>
        <dbReference type="SAM" id="SignalP"/>
    </source>
</evidence>
<name>A0ABU4RL62_9FLAO</name>
<dbReference type="InterPro" id="IPR000917">
    <property type="entry name" value="Sulfatase_N"/>
</dbReference>
<dbReference type="InterPro" id="IPR017850">
    <property type="entry name" value="Alkaline_phosphatase_core_sf"/>
</dbReference>
<gene>
    <name evidence="7" type="ORF">SGQ83_17995</name>
</gene>
<dbReference type="Proteomes" id="UP001273350">
    <property type="component" value="Unassembled WGS sequence"/>
</dbReference>
<keyword evidence="2" id="KW-0479">Metal-binding</keyword>